<dbReference type="GO" id="GO:0003677">
    <property type="term" value="F:DNA binding"/>
    <property type="evidence" value="ECO:0007669"/>
    <property type="project" value="UniProtKB-KW"/>
</dbReference>
<evidence type="ECO:0000313" key="3">
    <source>
        <dbReference type="EMBL" id="PRY65363.1"/>
    </source>
</evidence>
<organism evidence="3 4">
    <name type="scientific">Vreelandella songnenensis</name>
    <dbReference type="NCBI Taxonomy" id="1176243"/>
    <lineage>
        <taxon>Bacteria</taxon>
        <taxon>Pseudomonadati</taxon>
        <taxon>Pseudomonadota</taxon>
        <taxon>Gammaproteobacteria</taxon>
        <taxon>Oceanospirillales</taxon>
        <taxon>Halomonadaceae</taxon>
        <taxon>Vreelandella</taxon>
    </lineage>
</organism>
<feature type="domain" description="Integrase SAM-like N-terminal" evidence="2">
    <location>
        <begin position="3"/>
        <end position="36"/>
    </location>
</feature>
<evidence type="ECO:0000259" key="2">
    <source>
        <dbReference type="Pfam" id="PF13495"/>
    </source>
</evidence>
<dbReference type="Pfam" id="PF13495">
    <property type="entry name" value="Phage_int_SAM_4"/>
    <property type="match status" value="1"/>
</dbReference>
<dbReference type="AlphaFoldDB" id="A0A2T0V5D0"/>
<dbReference type="InterPro" id="IPR010998">
    <property type="entry name" value="Integrase_recombinase_N"/>
</dbReference>
<reference evidence="3 4" key="1">
    <citation type="submission" date="2018-03" db="EMBL/GenBank/DDBJ databases">
        <title>Genomic Encyclopedia of Type Strains, Phase III (KMG-III): the genomes of soil and plant-associated and newly described type strains.</title>
        <authorList>
            <person name="Whitman W."/>
        </authorList>
    </citation>
    <scope>NUCLEOTIDE SEQUENCE [LARGE SCALE GENOMIC DNA]</scope>
    <source>
        <strain evidence="3 4">CGMCC 1.12152</strain>
    </source>
</reference>
<accession>A0A2T0V5D0</accession>
<proteinExistence type="predicted"/>
<evidence type="ECO:0000256" key="1">
    <source>
        <dbReference type="ARBA" id="ARBA00023125"/>
    </source>
</evidence>
<dbReference type="EMBL" id="PVTK01000003">
    <property type="protein sequence ID" value="PRY65363.1"/>
    <property type="molecule type" value="Genomic_DNA"/>
</dbReference>
<keyword evidence="4" id="KW-1185">Reference proteome</keyword>
<name>A0A2T0V5D0_9GAMM</name>
<dbReference type="InterPro" id="IPR004107">
    <property type="entry name" value="Integrase_SAM-like_N"/>
</dbReference>
<protein>
    <submittedName>
        <fullName evidence="3">Integrase-like protein</fullName>
    </submittedName>
</protein>
<keyword evidence="1" id="KW-0238">DNA-binding</keyword>
<dbReference type="Proteomes" id="UP000237647">
    <property type="component" value="Unassembled WGS sequence"/>
</dbReference>
<dbReference type="GO" id="GO:0015074">
    <property type="term" value="P:DNA integration"/>
    <property type="evidence" value="ECO:0007669"/>
    <property type="project" value="InterPro"/>
</dbReference>
<sequence length="49" mass="6175">MTLMDRVRATLRVKRYSLRTEKTYCYWIRFFIRFYSILPVCRVMRCAIF</sequence>
<comment type="caution">
    <text evidence="3">The sequence shown here is derived from an EMBL/GenBank/DDBJ whole genome shotgun (WGS) entry which is preliminary data.</text>
</comment>
<evidence type="ECO:0000313" key="4">
    <source>
        <dbReference type="Proteomes" id="UP000237647"/>
    </source>
</evidence>
<dbReference type="Gene3D" id="1.10.150.130">
    <property type="match status" value="1"/>
</dbReference>
<gene>
    <name evidence="3" type="ORF">B0H98_103307</name>
</gene>